<sequence>MTRGWTTYATVLAPPHDPLRPSWLCAQDGQAWPCDVARAQLAAEHGDALAAVLAEQLVLAAREMPNARPADLHKRFVAWT</sequence>
<dbReference type="EMBL" id="JAVDYC010000001">
    <property type="protein sequence ID" value="MDR7323359.1"/>
    <property type="molecule type" value="Genomic_DNA"/>
</dbReference>
<evidence type="ECO:0000313" key="1">
    <source>
        <dbReference type="EMBL" id="MDR7323359.1"/>
    </source>
</evidence>
<proteinExistence type="predicted"/>
<accession>A0AAE3ZNW1</accession>
<gene>
    <name evidence="1" type="ORF">J2S44_003609</name>
</gene>
<reference evidence="1 2" key="1">
    <citation type="submission" date="2023-07" db="EMBL/GenBank/DDBJ databases">
        <title>Sequencing the genomes of 1000 actinobacteria strains.</title>
        <authorList>
            <person name="Klenk H.-P."/>
        </authorList>
    </citation>
    <scope>NUCLEOTIDE SEQUENCE [LARGE SCALE GENOMIC DNA]</scope>
    <source>
        <strain evidence="1 2">DSM 44711</strain>
    </source>
</reference>
<dbReference type="RefSeq" id="WP_310415119.1">
    <property type="nucleotide sequence ID" value="NZ_JAVDYC010000001.1"/>
</dbReference>
<organism evidence="1 2">
    <name type="scientific">Catenuloplanes niger</name>
    <dbReference type="NCBI Taxonomy" id="587534"/>
    <lineage>
        <taxon>Bacteria</taxon>
        <taxon>Bacillati</taxon>
        <taxon>Actinomycetota</taxon>
        <taxon>Actinomycetes</taxon>
        <taxon>Micromonosporales</taxon>
        <taxon>Micromonosporaceae</taxon>
        <taxon>Catenuloplanes</taxon>
    </lineage>
</organism>
<evidence type="ECO:0000313" key="2">
    <source>
        <dbReference type="Proteomes" id="UP001183629"/>
    </source>
</evidence>
<dbReference type="Proteomes" id="UP001183629">
    <property type="component" value="Unassembled WGS sequence"/>
</dbReference>
<keyword evidence="2" id="KW-1185">Reference proteome</keyword>
<protein>
    <submittedName>
        <fullName evidence="1">Uncharacterized protein</fullName>
    </submittedName>
</protein>
<comment type="caution">
    <text evidence="1">The sequence shown here is derived from an EMBL/GenBank/DDBJ whole genome shotgun (WGS) entry which is preliminary data.</text>
</comment>
<dbReference type="AlphaFoldDB" id="A0AAE3ZNW1"/>
<name>A0AAE3ZNW1_9ACTN</name>